<dbReference type="Pfam" id="PF02541">
    <property type="entry name" value="Ppx-GppA"/>
    <property type="match status" value="1"/>
</dbReference>
<name>A0A6L5X5R1_9FIRM</name>
<dbReference type="PANTHER" id="PTHR30005">
    <property type="entry name" value="EXOPOLYPHOSPHATASE"/>
    <property type="match status" value="1"/>
</dbReference>
<comment type="similarity">
    <text evidence="1">Belongs to the GppA/Ppx family.</text>
</comment>
<evidence type="ECO:0000259" key="3">
    <source>
        <dbReference type="Pfam" id="PF21447"/>
    </source>
</evidence>
<reference evidence="4 5" key="1">
    <citation type="submission" date="2019-08" db="EMBL/GenBank/DDBJ databases">
        <title>In-depth cultivation of the pig gut microbiome towards novel bacterial diversity and tailored functional studies.</title>
        <authorList>
            <person name="Wylensek D."/>
            <person name="Hitch T.C.A."/>
            <person name="Clavel T."/>
        </authorList>
    </citation>
    <scope>NUCLEOTIDE SEQUENCE [LARGE SCALE GENOMIC DNA]</scope>
    <source>
        <strain evidence="4 5">Oil+RF-744-WCA-WT-11</strain>
    </source>
</reference>
<dbReference type="InterPro" id="IPR003695">
    <property type="entry name" value="Ppx_GppA_N"/>
</dbReference>
<dbReference type="GO" id="GO:0016462">
    <property type="term" value="F:pyrophosphatase activity"/>
    <property type="evidence" value="ECO:0007669"/>
    <property type="project" value="TreeGrafter"/>
</dbReference>
<protein>
    <submittedName>
        <fullName evidence="4">Exopolyphosphatase</fullName>
    </submittedName>
</protein>
<dbReference type="Pfam" id="PF21447">
    <property type="entry name" value="Ppx-GppA_III"/>
    <property type="match status" value="1"/>
</dbReference>
<dbReference type="SUPFAM" id="SSF109604">
    <property type="entry name" value="HD-domain/PDEase-like"/>
    <property type="match status" value="1"/>
</dbReference>
<dbReference type="PANTHER" id="PTHR30005:SF0">
    <property type="entry name" value="RETROGRADE REGULATION PROTEIN 2"/>
    <property type="match status" value="1"/>
</dbReference>
<evidence type="ECO:0000259" key="2">
    <source>
        <dbReference type="Pfam" id="PF02541"/>
    </source>
</evidence>
<dbReference type="Gene3D" id="3.30.420.40">
    <property type="match status" value="1"/>
</dbReference>
<gene>
    <name evidence="4" type="ORF">FYJ35_04275</name>
</gene>
<dbReference type="InterPro" id="IPR048950">
    <property type="entry name" value="Ppx_GppA_C"/>
</dbReference>
<dbReference type="SUPFAM" id="SSF53067">
    <property type="entry name" value="Actin-like ATPase domain"/>
    <property type="match status" value="2"/>
</dbReference>
<dbReference type="RefSeq" id="WP_154523692.1">
    <property type="nucleotide sequence ID" value="NZ_JAQYJL010000016.1"/>
</dbReference>
<evidence type="ECO:0000256" key="1">
    <source>
        <dbReference type="ARBA" id="ARBA00007125"/>
    </source>
</evidence>
<organism evidence="4 5">
    <name type="scientific">Porcincola intestinalis</name>
    <dbReference type="NCBI Taxonomy" id="2606632"/>
    <lineage>
        <taxon>Bacteria</taxon>
        <taxon>Bacillati</taxon>
        <taxon>Bacillota</taxon>
        <taxon>Clostridia</taxon>
        <taxon>Lachnospirales</taxon>
        <taxon>Lachnospiraceae</taxon>
        <taxon>Porcincola</taxon>
    </lineage>
</organism>
<dbReference type="AlphaFoldDB" id="A0A6L5X5R1"/>
<accession>A0A6L5X5R1</accession>
<dbReference type="InterPro" id="IPR043129">
    <property type="entry name" value="ATPase_NBD"/>
</dbReference>
<dbReference type="Gene3D" id="3.30.420.150">
    <property type="entry name" value="Exopolyphosphatase. Domain 2"/>
    <property type="match status" value="1"/>
</dbReference>
<sequence length="513" mass="57939">MAVKLFASILIGSTETEMKLFQLSPRKGMAQLSCQSRRIDLGSDAYARGTLSTQKVELLVRTLKAFKKTMDGYHVDSYRMVATSAIRELRTALITKDYIEKQTGLKLTILSNSEQRFLDYKSIALDTDSFEEIIQTGTAIVDIGGNSLQISVFDHDKLITTQNIRVGKISTREQFYPLAQSNAHYERLVMELMQHELDGFGKLYQKDRQITTLIATNRELQEIFRPIAEKQKSSVISRETFMELYQKVVGLNADEIVARIGVSMETAICATTSLVICRSLLDRFDSKSVWLPYVSIGDGLAYDFAAENGALKAPHSFDEDIIAASRSIAKRYKSSSDHIRVVESLSLKLFDQTRRVHGLGKRERLLLQISAILHNCGKYISLTDVSDCAYNIIMATEIIGLSHAERQIVANVVKFNTAPFEYYDELVQDSSVSKEEYLVIAKLTAILRTANSLDRSHRQRIQDIKVSVRDGNLVITALTDEDLTLEQGTLAMEDSLFEEVFNLRTVLRQKRRV</sequence>
<comment type="caution">
    <text evidence="4">The sequence shown here is derived from an EMBL/GenBank/DDBJ whole genome shotgun (WGS) entry which is preliminary data.</text>
</comment>
<evidence type="ECO:0000313" key="5">
    <source>
        <dbReference type="Proteomes" id="UP000481852"/>
    </source>
</evidence>
<dbReference type="InterPro" id="IPR050273">
    <property type="entry name" value="GppA/Ppx_hydrolase"/>
</dbReference>
<keyword evidence="5" id="KW-1185">Reference proteome</keyword>
<proteinExistence type="inferred from homology"/>
<dbReference type="Proteomes" id="UP000481852">
    <property type="component" value="Unassembled WGS sequence"/>
</dbReference>
<feature type="domain" description="Ppx/GppA phosphatase N-terminal" evidence="2">
    <location>
        <begin position="29"/>
        <end position="303"/>
    </location>
</feature>
<feature type="domain" description="Ppx/GppA phosphatase C-terminal" evidence="3">
    <location>
        <begin position="326"/>
        <end position="469"/>
    </location>
</feature>
<dbReference type="EMBL" id="VULZ01000003">
    <property type="protein sequence ID" value="MSS14266.1"/>
    <property type="molecule type" value="Genomic_DNA"/>
</dbReference>
<dbReference type="Gene3D" id="1.10.3210.10">
    <property type="entry name" value="Hypothetical protein af1432"/>
    <property type="match status" value="1"/>
</dbReference>
<evidence type="ECO:0000313" key="4">
    <source>
        <dbReference type="EMBL" id="MSS14266.1"/>
    </source>
</evidence>